<proteinExistence type="predicted"/>
<accession>A0ABS5EXN8</accession>
<sequence>MEVHVAQGQAPVLVEPDDLRRFRVVAAASPDQLPGLATELGGVVDFSGPDHAWVAVDWLLRAAGRDGSAEWRAGFDAMQAYAARQGWTREDPPALRGHVVWLGG</sequence>
<evidence type="ECO:0000313" key="1">
    <source>
        <dbReference type="EMBL" id="MBR0665065.1"/>
    </source>
</evidence>
<dbReference type="EMBL" id="JAAGBB010000012">
    <property type="protein sequence ID" value="MBR0665065.1"/>
    <property type="molecule type" value="Genomic_DNA"/>
</dbReference>
<gene>
    <name evidence="1" type="ORF">GXW71_11940</name>
</gene>
<evidence type="ECO:0000313" key="2">
    <source>
        <dbReference type="Proteomes" id="UP001196870"/>
    </source>
</evidence>
<comment type="caution">
    <text evidence="1">The sequence shown here is derived from an EMBL/GenBank/DDBJ whole genome shotgun (WGS) entry which is preliminary data.</text>
</comment>
<dbReference type="RefSeq" id="WP_211852729.1">
    <property type="nucleotide sequence ID" value="NZ_JAAGBB010000012.1"/>
</dbReference>
<organism evidence="1 2">
    <name type="scientific">Plastoroseomonas hellenica</name>
    <dbReference type="NCBI Taxonomy" id="2687306"/>
    <lineage>
        <taxon>Bacteria</taxon>
        <taxon>Pseudomonadati</taxon>
        <taxon>Pseudomonadota</taxon>
        <taxon>Alphaproteobacteria</taxon>
        <taxon>Acetobacterales</taxon>
        <taxon>Acetobacteraceae</taxon>
        <taxon>Plastoroseomonas</taxon>
    </lineage>
</organism>
<protein>
    <submittedName>
        <fullName evidence="1">Uncharacterized protein</fullName>
    </submittedName>
</protein>
<name>A0ABS5EXN8_9PROT</name>
<keyword evidence="2" id="KW-1185">Reference proteome</keyword>
<reference evidence="2" key="1">
    <citation type="journal article" date="2021" name="Syst. Appl. Microbiol.">
        <title>Roseomonas hellenica sp. nov., isolated from roots of wild-growing Alkanna tinctoria.</title>
        <authorList>
            <person name="Rat A."/>
            <person name="Naranjo H.D."/>
            <person name="Lebbe L."/>
            <person name="Cnockaert M."/>
            <person name="Krigas N."/>
            <person name="Grigoriadou K."/>
            <person name="Maloupa E."/>
            <person name="Willems A."/>
        </authorList>
    </citation>
    <scope>NUCLEOTIDE SEQUENCE [LARGE SCALE GENOMIC DNA]</scope>
    <source>
        <strain evidence="2">LMG 31523</strain>
    </source>
</reference>
<dbReference type="Proteomes" id="UP001196870">
    <property type="component" value="Unassembled WGS sequence"/>
</dbReference>